<dbReference type="OrthoDB" id="4062651at2759"/>
<dbReference type="InterPro" id="IPR050660">
    <property type="entry name" value="NEK_Ser/Thr_kinase"/>
</dbReference>
<evidence type="ECO:0000256" key="5">
    <source>
        <dbReference type="ARBA" id="ARBA00022777"/>
    </source>
</evidence>
<evidence type="ECO:0000256" key="8">
    <source>
        <dbReference type="ARBA" id="ARBA00048679"/>
    </source>
</evidence>
<feature type="domain" description="Protein kinase" evidence="11">
    <location>
        <begin position="52"/>
        <end position="363"/>
    </location>
</feature>
<sequence>MFSSQQSSQQLKPDPSPPPETLPCELVNDAPVDWSGRGTSHVDYEKDERVPLVEGRFLGHGVHGGVYETEIASNGIRLAWKRKYVRRKIRQSDRREIEIIKRLSHAHIIRLIGTYTRGPVLGLLLWPVATCDLATLLEDADWLRKRTTDENWEASGTLVSVYSKGHDHDREPAFVSLGLIGSDSQQTLNSTITYLEKTIGCIASAVSYLHGSGIKHKDLKPSNVVLSTDGLWVTDFGSATDFSTLSSSLTDNGERGTPKYFSPEVASYDPSGSSSDIFAMGCVFLEIITLCMGYSLETTQTLRAREDKSFQANLDRIIHWFDTEENMCRRPADEHLVGLIRHMMRPDAKDRPRASHVEEQIALIGGLAKATGGSEFSQPCCGLGMFLPEPDSPGEVAHDAKIFKTTFKIIHGNTHMESQKIGWHHVKYFVDLQYPQLVERVHLYAHQSFNQTYFVLEGPPFELAFEIYGSFEMSAYIVLREGWLWVHPNAQRVPNGPARRMLPLEWSLVLKKGGGHRNDIFIIHKSS</sequence>
<feature type="region of interest" description="Disordered" evidence="10">
    <location>
        <begin position="1"/>
        <end position="25"/>
    </location>
</feature>
<dbReference type="PROSITE" id="PS50011">
    <property type="entry name" value="PROTEIN_KINASE_DOM"/>
    <property type="match status" value="1"/>
</dbReference>
<accession>A0A4Q4SJL8</accession>
<evidence type="ECO:0000256" key="1">
    <source>
        <dbReference type="ARBA" id="ARBA00012513"/>
    </source>
</evidence>
<proteinExistence type="predicted"/>
<name>A0A4Q4SJL8_9PLEO</name>
<evidence type="ECO:0000256" key="2">
    <source>
        <dbReference type="ARBA" id="ARBA00022527"/>
    </source>
</evidence>
<comment type="catalytic activity">
    <reaction evidence="8">
        <text>L-seryl-[protein] + ATP = O-phospho-L-seryl-[protein] + ADP + H(+)</text>
        <dbReference type="Rhea" id="RHEA:17989"/>
        <dbReference type="Rhea" id="RHEA-COMP:9863"/>
        <dbReference type="Rhea" id="RHEA-COMP:11604"/>
        <dbReference type="ChEBI" id="CHEBI:15378"/>
        <dbReference type="ChEBI" id="CHEBI:29999"/>
        <dbReference type="ChEBI" id="CHEBI:30616"/>
        <dbReference type="ChEBI" id="CHEBI:83421"/>
        <dbReference type="ChEBI" id="CHEBI:456216"/>
        <dbReference type="EC" id="2.7.11.1"/>
    </reaction>
</comment>
<keyword evidence="5" id="KW-0418">Kinase</keyword>
<evidence type="ECO:0000313" key="13">
    <source>
        <dbReference type="EMBL" id="RYO70711.1"/>
    </source>
</evidence>
<keyword evidence="9" id="KW-0539">Nucleus</keyword>
<dbReference type="EMBL" id="PEJP01000009">
    <property type="protein sequence ID" value="RYO70711.1"/>
    <property type="molecule type" value="Genomic_DNA"/>
</dbReference>
<dbReference type="InterPro" id="IPR008271">
    <property type="entry name" value="Ser/Thr_kinase_AS"/>
</dbReference>
<keyword evidence="6" id="KW-0067">ATP-binding</keyword>
<dbReference type="PANTHER" id="PTHR43671">
    <property type="entry name" value="SERINE/THREONINE-PROTEIN KINASE NEK"/>
    <property type="match status" value="1"/>
</dbReference>
<feature type="domain" description="YEATS" evidence="12">
    <location>
        <begin position="390"/>
        <end position="527"/>
    </location>
</feature>
<dbReference type="AlphaFoldDB" id="A0A4Q4SJL8"/>
<keyword evidence="4" id="KW-0547">Nucleotide-binding</keyword>
<comment type="subcellular location">
    <subcellularLocation>
        <location evidence="9">Nucleus</location>
    </subcellularLocation>
</comment>
<dbReference type="SUPFAM" id="SSF56112">
    <property type="entry name" value="Protein kinase-like (PK-like)"/>
    <property type="match status" value="1"/>
</dbReference>
<evidence type="ECO:0000256" key="7">
    <source>
        <dbReference type="ARBA" id="ARBA00047899"/>
    </source>
</evidence>
<evidence type="ECO:0000256" key="3">
    <source>
        <dbReference type="ARBA" id="ARBA00022679"/>
    </source>
</evidence>
<keyword evidence="2" id="KW-0723">Serine/threonine-protein kinase</keyword>
<protein>
    <recommendedName>
        <fullName evidence="1">non-specific serine/threonine protein kinase</fullName>
        <ecNumber evidence="1">2.7.11.1</ecNumber>
    </recommendedName>
</protein>
<dbReference type="CDD" id="cd00180">
    <property type="entry name" value="PKc"/>
    <property type="match status" value="1"/>
</dbReference>
<dbReference type="GO" id="GO:0004674">
    <property type="term" value="F:protein serine/threonine kinase activity"/>
    <property type="evidence" value="ECO:0007669"/>
    <property type="project" value="UniProtKB-KW"/>
</dbReference>
<dbReference type="EC" id="2.7.11.1" evidence="1"/>
<dbReference type="PROSITE" id="PS00108">
    <property type="entry name" value="PROTEIN_KINASE_ST"/>
    <property type="match status" value="1"/>
</dbReference>
<dbReference type="Proteomes" id="UP000293823">
    <property type="component" value="Unassembled WGS sequence"/>
</dbReference>
<evidence type="ECO:0000259" key="12">
    <source>
        <dbReference type="PROSITE" id="PS51037"/>
    </source>
</evidence>
<dbReference type="PANTHER" id="PTHR43671:SF98">
    <property type="entry name" value="SERINE_THREONINE-PROTEIN KINASE NEK11"/>
    <property type="match status" value="1"/>
</dbReference>
<dbReference type="InterPro" id="IPR055129">
    <property type="entry name" value="YEATS_dom"/>
</dbReference>
<evidence type="ECO:0000259" key="11">
    <source>
        <dbReference type="PROSITE" id="PS50011"/>
    </source>
</evidence>
<dbReference type="GO" id="GO:0005524">
    <property type="term" value="F:ATP binding"/>
    <property type="evidence" value="ECO:0007669"/>
    <property type="project" value="UniProtKB-KW"/>
</dbReference>
<keyword evidence="3" id="KW-0808">Transferase</keyword>
<feature type="compositionally biased region" description="Polar residues" evidence="10">
    <location>
        <begin position="1"/>
        <end position="11"/>
    </location>
</feature>
<dbReference type="InterPro" id="IPR000719">
    <property type="entry name" value="Prot_kinase_dom"/>
</dbReference>
<comment type="caution">
    <text evidence="13">The sequence shown here is derived from an EMBL/GenBank/DDBJ whole genome shotgun (WGS) entry which is preliminary data.</text>
</comment>
<organism evidence="13 14">
    <name type="scientific">Alternaria arborescens</name>
    <dbReference type="NCBI Taxonomy" id="156630"/>
    <lineage>
        <taxon>Eukaryota</taxon>
        <taxon>Fungi</taxon>
        <taxon>Dikarya</taxon>
        <taxon>Ascomycota</taxon>
        <taxon>Pezizomycotina</taxon>
        <taxon>Dothideomycetes</taxon>
        <taxon>Pleosporomycetidae</taxon>
        <taxon>Pleosporales</taxon>
        <taxon>Pleosporineae</taxon>
        <taxon>Pleosporaceae</taxon>
        <taxon>Alternaria</taxon>
        <taxon>Alternaria sect. Alternaria</taxon>
    </lineage>
</organism>
<dbReference type="Pfam" id="PF00069">
    <property type="entry name" value="Pkinase"/>
    <property type="match status" value="1"/>
</dbReference>
<evidence type="ECO:0000256" key="10">
    <source>
        <dbReference type="SAM" id="MobiDB-lite"/>
    </source>
</evidence>
<evidence type="ECO:0000256" key="9">
    <source>
        <dbReference type="PROSITE-ProRule" id="PRU00376"/>
    </source>
</evidence>
<reference evidence="14" key="1">
    <citation type="journal article" date="2019" name="bioRxiv">
        <title>Genomics, evolutionary history and diagnostics of the Alternaria alternata species group including apple and Asian pear pathotypes.</title>
        <authorList>
            <person name="Armitage A.D."/>
            <person name="Cockerton H.M."/>
            <person name="Sreenivasaprasad S."/>
            <person name="Woodhall J.W."/>
            <person name="Lane C.R."/>
            <person name="Harrison R.J."/>
            <person name="Clarkson J.P."/>
        </authorList>
    </citation>
    <scope>NUCLEOTIDE SEQUENCE [LARGE SCALE GENOMIC DNA]</scope>
    <source>
        <strain evidence="14">RGR 97.0016</strain>
    </source>
</reference>
<evidence type="ECO:0000256" key="4">
    <source>
        <dbReference type="ARBA" id="ARBA00022741"/>
    </source>
</evidence>
<dbReference type="Gene3D" id="1.10.510.10">
    <property type="entry name" value="Transferase(Phosphotransferase) domain 1"/>
    <property type="match status" value="2"/>
</dbReference>
<comment type="catalytic activity">
    <reaction evidence="7">
        <text>L-threonyl-[protein] + ATP = O-phospho-L-threonyl-[protein] + ADP + H(+)</text>
        <dbReference type="Rhea" id="RHEA:46608"/>
        <dbReference type="Rhea" id="RHEA-COMP:11060"/>
        <dbReference type="Rhea" id="RHEA-COMP:11605"/>
        <dbReference type="ChEBI" id="CHEBI:15378"/>
        <dbReference type="ChEBI" id="CHEBI:30013"/>
        <dbReference type="ChEBI" id="CHEBI:30616"/>
        <dbReference type="ChEBI" id="CHEBI:61977"/>
        <dbReference type="ChEBI" id="CHEBI:456216"/>
        <dbReference type="EC" id="2.7.11.1"/>
    </reaction>
</comment>
<evidence type="ECO:0000313" key="14">
    <source>
        <dbReference type="Proteomes" id="UP000293823"/>
    </source>
</evidence>
<dbReference type="InterPro" id="IPR011009">
    <property type="entry name" value="Kinase-like_dom_sf"/>
</dbReference>
<gene>
    <name evidence="13" type="ORF">AA0113_g2884</name>
</gene>
<dbReference type="GO" id="GO:0005634">
    <property type="term" value="C:nucleus"/>
    <property type="evidence" value="ECO:0007669"/>
    <property type="project" value="UniProtKB-SubCell"/>
</dbReference>
<keyword evidence="14" id="KW-1185">Reference proteome</keyword>
<dbReference type="PROSITE" id="PS51037">
    <property type="entry name" value="YEATS"/>
    <property type="match status" value="1"/>
</dbReference>
<dbReference type="SMART" id="SM00220">
    <property type="entry name" value="S_TKc"/>
    <property type="match status" value="1"/>
</dbReference>
<evidence type="ECO:0000256" key="6">
    <source>
        <dbReference type="ARBA" id="ARBA00022840"/>
    </source>
</evidence>